<dbReference type="InterPro" id="IPR019257">
    <property type="entry name" value="MeTrfase_dom"/>
</dbReference>
<feature type="domain" description="Histidine-specific methyltransferase SAM-dependent" evidence="3">
    <location>
        <begin position="24"/>
        <end position="323"/>
    </location>
</feature>
<dbReference type="PATRIC" id="fig|381306.5.peg.243"/>
<evidence type="ECO:0000256" key="2">
    <source>
        <dbReference type="ARBA" id="ARBA00022679"/>
    </source>
</evidence>
<dbReference type="InterPro" id="IPR029063">
    <property type="entry name" value="SAM-dependent_MTases_sf"/>
</dbReference>
<keyword evidence="5" id="KW-1185">Reference proteome</keyword>
<evidence type="ECO:0000256" key="1">
    <source>
        <dbReference type="ARBA" id="ARBA00022603"/>
    </source>
</evidence>
<dbReference type="EMBL" id="FMUN01000003">
    <property type="protein sequence ID" value="SCY15231.1"/>
    <property type="molecule type" value="Genomic_DNA"/>
</dbReference>
<dbReference type="InterPro" id="IPR017804">
    <property type="entry name" value="MeTrfase_EgtD-like"/>
</dbReference>
<keyword evidence="1 4" id="KW-0489">Methyltransferase</keyword>
<dbReference type="STRING" id="381306.AN478_08005"/>
<dbReference type="AlphaFoldDB" id="A0A0P9C5H9"/>
<evidence type="ECO:0000313" key="4">
    <source>
        <dbReference type="EMBL" id="SCY15231.1"/>
    </source>
</evidence>
<name>A0A0P9C5H9_9GAMM</name>
<accession>A0A0P9C5H9</accession>
<dbReference type="InterPro" id="IPR035094">
    <property type="entry name" value="EgtD"/>
</dbReference>
<dbReference type="Proteomes" id="UP000183104">
    <property type="component" value="Unassembled WGS sequence"/>
</dbReference>
<dbReference type="Pfam" id="PF10017">
    <property type="entry name" value="Methyltransf_33"/>
    <property type="match status" value="1"/>
</dbReference>
<dbReference type="OrthoDB" id="5289726at2"/>
<dbReference type="InterPro" id="IPR051128">
    <property type="entry name" value="EgtD_Methyltrsf_superfamily"/>
</dbReference>
<dbReference type="GO" id="GO:0032259">
    <property type="term" value="P:methylation"/>
    <property type="evidence" value="ECO:0007669"/>
    <property type="project" value="UniProtKB-KW"/>
</dbReference>
<evidence type="ECO:0000313" key="5">
    <source>
        <dbReference type="Proteomes" id="UP000183104"/>
    </source>
</evidence>
<dbReference type="PANTHER" id="PTHR43397">
    <property type="entry name" value="ERGOTHIONEINE BIOSYNTHESIS PROTEIN 1"/>
    <property type="match status" value="1"/>
</dbReference>
<keyword evidence="2 4" id="KW-0808">Transferase</keyword>
<gene>
    <name evidence="4" type="ORF">SAMN05661077_1367</name>
</gene>
<dbReference type="RefSeq" id="WP_054966089.1">
    <property type="nucleotide sequence ID" value="NZ_FMUN01000003.1"/>
</dbReference>
<dbReference type="PANTHER" id="PTHR43397:SF1">
    <property type="entry name" value="ERGOTHIONEINE BIOSYNTHESIS PROTEIN 1"/>
    <property type="match status" value="1"/>
</dbReference>
<sequence length="325" mass="35964">MTNSPGDRPSPLEATRPDDEELLADFLEGVREAPYSLSPKYLYDQRGSELFDRICQLDAYYPTRTELSILAARGEEIASAVGPRALVVELGSGSSNKTRALLDHLEKPAAYVPVDISREHLEAAAARVDAAYPGLEVLPVAADYTRPFSLPSPQTDAARALLYFPGSTLGNFDLPEAEAFLARQAELAGPGGAMVVGLDLQKDVDVLLRAYDDPEGVTAAFNRNLLHRLRDELGAELDLEGFRHRARYNEDLGCVEMHLESLKDQEIRIAGNAIPFRAGQTIRTERSYKYTLKGFRDLAERAGFRVAEVWTDPDEYFSVQFLEAV</sequence>
<protein>
    <submittedName>
        <fullName evidence="4">Dimethylhistidine N-methyltransferase</fullName>
    </submittedName>
</protein>
<dbReference type="GO" id="GO:0008168">
    <property type="term" value="F:methyltransferase activity"/>
    <property type="evidence" value="ECO:0007669"/>
    <property type="project" value="UniProtKB-KW"/>
</dbReference>
<dbReference type="PIRSF" id="PIRSF018005">
    <property type="entry name" value="UCP018005"/>
    <property type="match status" value="1"/>
</dbReference>
<evidence type="ECO:0000259" key="3">
    <source>
        <dbReference type="Pfam" id="PF10017"/>
    </source>
</evidence>
<organism evidence="4 5">
    <name type="scientific">Thiohalorhabdus denitrificans</name>
    <dbReference type="NCBI Taxonomy" id="381306"/>
    <lineage>
        <taxon>Bacteria</taxon>
        <taxon>Pseudomonadati</taxon>
        <taxon>Pseudomonadota</taxon>
        <taxon>Gammaproteobacteria</taxon>
        <taxon>Thiohalorhabdales</taxon>
        <taxon>Thiohalorhabdaceae</taxon>
        <taxon>Thiohalorhabdus</taxon>
    </lineage>
</organism>
<proteinExistence type="predicted"/>
<dbReference type="SUPFAM" id="SSF53335">
    <property type="entry name" value="S-adenosyl-L-methionine-dependent methyltransferases"/>
    <property type="match status" value="1"/>
</dbReference>
<dbReference type="NCBIfam" id="TIGR03438">
    <property type="entry name" value="egtD_ergothio"/>
    <property type="match status" value="1"/>
</dbReference>
<dbReference type="Gene3D" id="3.40.50.150">
    <property type="entry name" value="Vaccinia Virus protein VP39"/>
    <property type="match status" value="1"/>
</dbReference>
<reference evidence="5" key="1">
    <citation type="submission" date="2016-10" db="EMBL/GenBank/DDBJ databases">
        <authorList>
            <person name="Varghese N."/>
        </authorList>
    </citation>
    <scope>NUCLEOTIDE SEQUENCE [LARGE SCALE GENOMIC DNA]</scope>
    <source>
        <strain evidence="5">HL 19</strain>
    </source>
</reference>